<dbReference type="EMBL" id="VOHS01000001">
    <property type="protein sequence ID" value="TWW02262.1"/>
    <property type="molecule type" value="Genomic_DNA"/>
</dbReference>
<dbReference type="Gene3D" id="3.20.20.70">
    <property type="entry name" value="Aldolase class I"/>
    <property type="match status" value="1"/>
</dbReference>
<sequence length="204" mass="22853">MIQIITHPTRLPEETLYWQQLLDEGADSILLRKPGWSAADYEQLLQEANSSCYSQLMIAGQPALCKKYGLQGIHFSESAGSLLRTEDIYTYQQQGWLLSTSVHTTAALQTAGTHWDQQLLAPIFDSISKPGHNSPFSENFRLSKGDYQGRVLALGGIDENTAIKARNMHFDGIALLGAIWQQPATAISRFRHIRDLWNNTVHLS</sequence>
<evidence type="ECO:0000256" key="1">
    <source>
        <dbReference type="ARBA" id="ARBA00004948"/>
    </source>
</evidence>
<dbReference type="Pfam" id="PF02581">
    <property type="entry name" value="TMP-TENI"/>
    <property type="match status" value="1"/>
</dbReference>
<reference evidence="4 5" key="1">
    <citation type="submission" date="2019-08" db="EMBL/GenBank/DDBJ databases">
        <title>Whole genome sequencing of chitin degrading bacteria Chitinophaga pinensis YS16.</title>
        <authorList>
            <person name="Singh R.P."/>
            <person name="Manchanda G."/>
            <person name="Maurya I.K."/>
            <person name="Joshi N.K."/>
            <person name="Srivastava A.K."/>
        </authorList>
    </citation>
    <scope>NUCLEOTIDE SEQUENCE [LARGE SCALE GENOMIC DNA]</scope>
    <source>
        <strain evidence="4 5">YS-16</strain>
    </source>
</reference>
<evidence type="ECO:0000313" key="5">
    <source>
        <dbReference type="Proteomes" id="UP000318815"/>
    </source>
</evidence>
<dbReference type="PANTHER" id="PTHR20857:SF15">
    <property type="entry name" value="THIAMINE-PHOSPHATE SYNTHASE"/>
    <property type="match status" value="1"/>
</dbReference>
<name>A0A5C6LZM8_9BACT</name>
<dbReference type="InterPro" id="IPR022998">
    <property type="entry name" value="ThiamineP_synth_TenI"/>
</dbReference>
<comment type="pathway">
    <text evidence="1">Cofactor biosynthesis; thiamine diphosphate biosynthesis.</text>
</comment>
<dbReference type="GO" id="GO:0005737">
    <property type="term" value="C:cytoplasm"/>
    <property type="evidence" value="ECO:0007669"/>
    <property type="project" value="TreeGrafter"/>
</dbReference>
<dbReference type="RefSeq" id="WP_146302742.1">
    <property type="nucleotide sequence ID" value="NZ_VOHS01000001.1"/>
</dbReference>
<keyword evidence="2" id="KW-0784">Thiamine biosynthesis</keyword>
<dbReference type="CDD" id="cd00564">
    <property type="entry name" value="TMP_TenI"/>
    <property type="match status" value="1"/>
</dbReference>
<protein>
    <submittedName>
        <fullName evidence="4">Thiamine phosphate synthase</fullName>
    </submittedName>
</protein>
<gene>
    <name evidence="4" type="ORF">FEF09_00180</name>
</gene>
<evidence type="ECO:0000256" key="2">
    <source>
        <dbReference type="ARBA" id="ARBA00022977"/>
    </source>
</evidence>
<keyword evidence="5" id="KW-1185">Reference proteome</keyword>
<dbReference type="SUPFAM" id="SSF51391">
    <property type="entry name" value="Thiamin phosphate synthase"/>
    <property type="match status" value="1"/>
</dbReference>
<dbReference type="OrthoDB" id="194683at2"/>
<organism evidence="4 5">
    <name type="scientific">Chitinophaga pinensis</name>
    <dbReference type="NCBI Taxonomy" id="79329"/>
    <lineage>
        <taxon>Bacteria</taxon>
        <taxon>Pseudomonadati</taxon>
        <taxon>Bacteroidota</taxon>
        <taxon>Chitinophagia</taxon>
        <taxon>Chitinophagales</taxon>
        <taxon>Chitinophagaceae</taxon>
        <taxon>Chitinophaga</taxon>
    </lineage>
</organism>
<comment type="caution">
    <text evidence="4">The sequence shown here is derived from an EMBL/GenBank/DDBJ whole genome shotgun (WGS) entry which is preliminary data.</text>
</comment>
<evidence type="ECO:0000259" key="3">
    <source>
        <dbReference type="Pfam" id="PF02581"/>
    </source>
</evidence>
<proteinExistence type="predicted"/>
<dbReference type="InterPro" id="IPR013785">
    <property type="entry name" value="Aldolase_TIM"/>
</dbReference>
<accession>A0A5C6LZM8</accession>
<dbReference type="AlphaFoldDB" id="A0A5C6LZM8"/>
<feature type="domain" description="Thiamine phosphate synthase/TenI" evidence="3">
    <location>
        <begin position="17"/>
        <end position="179"/>
    </location>
</feature>
<dbReference type="InterPro" id="IPR036206">
    <property type="entry name" value="ThiamineP_synth_sf"/>
</dbReference>
<evidence type="ECO:0000313" key="4">
    <source>
        <dbReference type="EMBL" id="TWW02262.1"/>
    </source>
</evidence>
<dbReference type="GO" id="GO:0009228">
    <property type="term" value="P:thiamine biosynthetic process"/>
    <property type="evidence" value="ECO:0007669"/>
    <property type="project" value="UniProtKB-KW"/>
</dbReference>
<dbReference type="GO" id="GO:0004789">
    <property type="term" value="F:thiamine-phosphate diphosphorylase activity"/>
    <property type="evidence" value="ECO:0007669"/>
    <property type="project" value="TreeGrafter"/>
</dbReference>
<dbReference type="Proteomes" id="UP000318815">
    <property type="component" value="Unassembled WGS sequence"/>
</dbReference>
<dbReference type="PANTHER" id="PTHR20857">
    <property type="entry name" value="THIAMINE-PHOSPHATE PYROPHOSPHORYLASE"/>
    <property type="match status" value="1"/>
</dbReference>